<reference evidence="2 3" key="1">
    <citation type="submission" date="2016-12" db="EMBL/GenBank/DDBJ databases">
        <title>The genomes of Aspergillus section Nigri reveals drivers in fungal speciation.</title>
        <authorList>
            <consortium name="DOE Joint Genome Institute"/>
            <person name="Vesth T.C."/>
            <person name="Nybo J."/>
            <person name="Theobald S."/>
            <person name="Brandl J."/>
            <person name="Frisvad J.C."/>
            <person name="Nielsen K.F."/>
            <person name="Lyhne E.K."/>
            <person name="Kogle M.E."/>
            <person name="Kuo A."/>
            <person name="Riley R."/>
            <person name="Clum A."/>
            <person name="Nolan M."/>
            <person name="Lipzen A."/>
            <person name="Salamov A."/>
            <person name="Henrissat B."/>
            <person name="Wiebenga A."/>
            <person name="De Vries R.P."/>
            <person name="Grigoriev I.V."/>
            <person name="Mortensen U.H."/>
            <person name="Andersen M.R."/>
            <person name="Baker S.E."/>
        </authorList>
    </citation>
    <scope>NUCLEOTIDE SEQUENCE [LARGE SCALE GENOMIC DNA]</scope>
    <source>
        <strain evidence="2 3">CBS 121591</strain>
    </source>
</reference>
<dbReference type="EMBL" id="KZ821741">
    <property type="protein sequence ID" value="PYH77414.1"/>
    <property type="molecule type" value="Genomic_DNA"/>
</dbReference>
<proteinExistence type="predicted"/>
<protein>
    <submittedName>
        <fullName evidence="2">Uncharacterized protein</fullName>
    </submittedName>
</protein>
<dbReference type="Proteomes" id="UP000248340">
    <property type="component" value="Unassembled WGS sequence"/>
</dbReference>
<evidence type="ECO:0000256" key="1">
    <source>
        <dbReference type="SAM" id="Phobius"/>
    </source>
</evidence>
<dbReference type="AlphaFoldDB" id="A0A319BXG1"/>
<evidence type="ECO:0000313" key="2">
    <source>
        <dbReference type="EMBL" id="PYH77414.1"/>
    </source>
</evidence>
<keyword evidence="1" id="KW-0472">Membrane</keyword>
<accession>A0A319BXG1</accession>
<feature type="transmembrane region" description="Helical" evidence="1">
    <location>
        <begin position="14"/>
        <end position="34"/>
    </location>
</feature>
<evidence type="ECO:0000313" key="3">
    <source>
        <dbReference type="Proteomes" id="UP000248340"/>
    </source>
</evidence>
<keyword evidence="1" id="KW-1133">Transmembrane helix</keyword>
<dbReference type="GeneID" id="37133146"/>
<feature type="transmembrane region" description="Helical" evidence="1">
    <location>
        <begin position="55"/>
        <end position="79"/>
    </location>
</feature>
<gene>
    <name evidence="2" type="ORF">BO82DRAFT_178965</name>
</gene>
<name>A0A319BXG1_9EURO</name>
<organism evidence="2 3">
    <name type="scientific">Aspergillus uvarum CBS 121591</name>
    <dbReference type="NCBI Taxonomy" id="1448315"/>
    <lineage>
        <taxon>Eukaryota</taxon>
        <taxon>Fungi</taxon>
        <taxon>Dikarya</taxon>
        <taxon>Ascomycota</taxon>
        <taxon>Pezizomycotina</taxon>
        <taxon>Eurotiomycetes</taxon>
        <taxon>Eurotiomycetidae</taxon>
        <taxon>Eurotiales</taxon>
        <taxon>Aspergillaceae</taxon>
        <taxon>Aspergillus</taxon>
        <taxon>Aspergillus subgen. Circumdati</taxon>
    </lineage>
</organism>
<dbReference type="VEuPathDB" id="FungiDB:BO82DRAFT_178965"/>
<keyword evidence="1" id="KW-0812">Transmembrane</keyword>
<keyword evidence="3" id="KW-1185">Reference proteome</keyword>
<dbReference type="RefSeq" id="XP_025487614.1">
    <property type="nucleotide sequence ID" value="XM_025630405.1"/>
</dbReference>
<sequence>MDKISQGPFDPPPIFHFSSITIVFISGLLRKCILGRPTGKGRLMRRSTNNCKQRWNRVSSDVCAAILFKIALASHLVLFQGFSIP</sequence>